<proteinExistence type="inferred from homology"/>
<evidence type="ECO:0000313" key="7">
    <source>
        <dbReference type="Proteomes" id="UP000268727"/>
    </source>
</evidence>
<evidence type="ECO:0000259" key="5">
    <source>
        <dbReference type="PROSITE" id="PS50022"/>
    </source>
</evidence>
<dbReference type="InterPro" id="IPR002692">
    <property type="entry name" value="S45"/>
</dbReference>
<dbReference type="RefSeq" id="WP_123744239.1">
    <property type="nucleotide sequence ID" value="NZ_RJKM01000001.1"/>
</dbReference>
<dbReference type="GO" id="GO:0016811">
    <property type="term" value="F:hydrolase activity, acting on carbon-nitrogen (but not peptide) bonds, in linear amides"/>
    <property type="evidence" value="ECO:0007669"/>
    <property type="project" value="InterPro"/>
</dbReference>
<dbReference type="Gene3D" id="3.60.20.10">
    <property type="entry name" value="Glutamine Phosphoribosylpyrophosphate, subunit 1, domain 1"/>
    <property type="match status" value="1"/>
</dbReference>
<comment type="caution">
    <text evidence="6">The sequence shown here is derived from an EMBL/GenBank/DDBJ whole genome shotgun (WGS) entry which is preliminary data.</text>
</comment>
<keyword evidence="3" id="KW-0865">Zymogen</keyword>
<evidence type="ECO:0000256" key="3">
    <source>
        <dbReference type="ARBA" id="ARBA00023145"/>
    </source>
</evidence>
<protein>
    <submittedName>
        <fullName evidence="6">Acyl-homoserine lactone acylase PvdQ</fullName>
    </submittedName>
</protein>
<accession>A0A3N1H841</accession>
<dbReference type="SUPFAM" id="SSF49785">
    <property type="entry name" value="Galactose-binding domain-like"/>
    <property type="match status" value="1"/>
</dbReference>
<feature type="signal peptide" evidence="4">
    <location>
        <begin position="1"/>
        <end position="23"/>
    </location>
</feature>
<dbReference type="Pfam" id="PF01804">
    <property type="entry name" value="Penicil_amidase"/>
    <property type="match status" value="1"/>
</dbReference>
<dbReference type="InterPro" id="IPR000421">
    <property type="entry name" value="FA58C"/>
</dbReference>
<keyword evidence="4" id="KW-0732">Signal</keyword>
<dbReference type="InterPro" id="IPR029055">
    <property type="entry name" value="Ntn_hydrolases_N"/>
</dbReference>
<dbReference type="PANTHER" id="PTHR34218:SF4">
    <property type="entry name" value="ACYL-HOMOSERINE LACTONE ACYLASE QUIP"/>
    <property type="match status" value="1"/>
</dbReference>
<evidence type="ECO:0000256" key="1">
    <source>
        <dbReference type="ARBA" id="ARBA00006586"/>
    </source>
</evidence>
<dbReference type="GO" id="GO:0017000">
    <property type="term" value="P:antibiotic biosynthetic process"/>
    <property type="evidence" value="ECO:0007669"/>
    <property type="project" value="InterPro"/>
</dbReference>
<feature type="domain" description="F5/8 type C" evidence="5">
    <location>
        <begin position="934"/>
        <end position="1074"/>
    </location>
</feature>
<dbReference type="Proteomes" id="UP000268727">
    <property type="component" value="Unassembled WGS sequence"/>
</dbReference>
<dbReference type="InterPro" id="IPR023343">
    <property type="entry name" value="Penicillin_amidase_dom1"/>
</dbReference>
<dbReference type="Gene3D" id="2.30.120.10">
    <property type="match status" value="1"/>
</dbReference>
<dbReference type="Gene3D" id="1.10.1400.10">
    <property type="match status" value="1"/>
</dbReference>
<organism evidence="6 7">
    <name type="scientific">Saccharothrix texasensis</name>
    <dbReference type="NCBI Taxonomy" id="103734"/>
    <lineage>
        <taxon>Bacteria</taxon>
        <taxon>Bacillati</taxon>
        <taxon>Actinomycetota</taxon>
        <taxon>Actinomycetes</taxon>
        <taxon>Pseudonocardiales</taxon>
        <taxon>Pseudonocardiaceae</taxon>
        <taxon>Saccharothrix</taxon>
    </lineage>
</organism>
<gene>
    <name evidence="6" type="ORF">EDD40_3987</name>
</gene>
<comment type="similarity">
    <text evidence="1">Belongs to the peptidase S45 family.</text>
</comment>
<dbReference type="Pfam" id="PF00754">
    <property type="entry name" value="F5_F8_type_C"/>
    <property type="match status" value="1"/>
</dbReference>
<dbReference type="InterPro" id="IPR008979">
    <property type="entry name" value="Galactose-bd-like_sf"/>
</dbReference>
<dbReference type="Gene3D" id="2.60.120.260">
    <property type="entry name" value="Galactose-binding domain-like"/>
    <property type="match status" value="1"/>
</dbReference>
<dbReference type="SUPFAM" id="SSF56235">
    <property type="entry name" value="N-terminal nucleophile aminohydrolases (Ntn hydrolases)"/>
    <property type="match status" value="1"/>
</dbReference>
<evidence type="ECO:0000256" key="4">
    <source>
        <dbReference type="SAM" id="SignalP"/>
    </source>
</evidence>
<keyword evidence="7" id="KW-1185">Reference proteome</keyword>
<name>A0A3N1H841_9PSEU</name>
<dbReference type="InterPro" id="IPR043147">
    <property type="entry name" value="Penicillin_amidase_A-knob"/>
</dbReference>
<evidence type="ECO:0000313" key="6">
    <source>
        <dbReference type="EMBL" id="ROP38628.1"/>
    </source>
</evidence>
<dbReference type="Gene3D" id="1.10.439.10">
    <property type="entry name" value="Penicillin Amidohydrolase, domain 1"/>
    <property type="match status" value="1"/>
</dbReference>
<reference evidence="6 7" key="1">
    <citation type="submission" date="2018-11" db="EMBL/GenBank/DDBJ databases">
        <title>Sequencing the genomes of 1000 actinobacteria strains.</title>
        <authorList>
            <person name="Klenk H.-P."/>
        </authorList>
    </citation>
    <scope>NUCLEOTIDE SEQUENCE [LARGE SCALE GENOMIC DNA]</scope>
    <source>
        <strain evidence="6 7">DSM 44231</strain>
    </source>
</reference>
<feature type="chain" id="PRO_5038730376" evidence="4">
    <location>
        <begin position="24"/>
        <end position="1074"/>
    </location>
</feature>
<dbReference type="PANTHER" id="PTHR34218">
    <property type="entry name" value="PEPTIDASE S45 PENICILLIN AMIDASE"/>
    <property type="match status" value="1"/>
</dbReference>
<evidence type="ECO:0000256" key="2">
    <source>
        <dbReference type="ARBA" id="ARBA00022801"/>
    </source>
</evidence>
<dbReference type="AlphaFoldDB" id="A0A3N1H841"/>
<dbReference type="SMART" id="SM00231">
    <property type="entry name" value="FA58C"/>
    <property type="match status" value="1"/>
</dbReference>
<dbReference type="PROSITE" id="PS50022">
    <property type="entry name" value="FA58C_3"/>
    <property type="match status" value="1"/>
</dbReference>
<keyword evidence="2" id="KW-0378">Hydrolase</keyword>
<dbReference type="OrthoDB" id="5240333at2"/>
<dbReference type="InterPro" id="IPR043146">
    <property type="entry name" value="Penicillin_amidase_N_B-knob"/>
</dbReference>
<dbReference type="EMBL" id="RJKM01000001">
    <property type="protein sequence ID" value="ROP38628.1"/>
    <property type="molecule type" value="Genomic_DNA"/>
</dbReference>
<sequence>MRRAARSLAVVALLAAAATTVPATTGATTATAAPAETRTAAEVRASAFTPDDHCLGQCHDVLPPGQNGNATLTEILAHRALGTRPAHSADQLGRYDSLVSGYGGLTNEQLGTFFNDASFGVPADQVESTIKPRADVTIVRDKAIGMPHIYGTTRSGTEFGAGYAAAQDRLWLMDLFRHLGRGQLSGFAGGAEGNRALEQSFYNQIPYTEADLQAQIDQVAAQGPRGAQAFQDVKDYIAGINAYITASVNSRTFPGEYVLTGHADAITNWNDITPFQPTDLVAIAAVVGGLFGAGGGGEVQNALVKLAAQNKYGAAAGDQVWRSFREQNDPEAVLTLHNGQRFPYATTPTSPQGVALPDGGVVTPEPMVFDQTSTATSTVDTPADLKPLEGLFADGVLPRDLLTKKHGMSNALVVSGAHTDTGNPVAVWGPQTGYFAPQLLMLQELNGPGLRSRGVSFAGVSMYVQLGRGVDYSWSATSAGQDITDTYAVELCEPSGAPATATSAHYRYHGQCLPMERLERKNSWKPSVADPTPAGSYALVMHRTKYGLVQSRAKVDGKFVAYTSLRSTYLHEVDSIIGFQEFNDPDAIKSAADFQRAAEHVGYAFNWFYVDSRDTAYFNSGANPVRKATVDPHLPVKAEAAYEWGGWNADRNTAAYTPFAQHPNSVNQDYYISWNNKQSLDYSASGYGMGSVHRGDLLDDRVRALIARGKVTRTSLTQAMAEAGVADLRAEQVLPDLLRVIDTAPVADPALAATVTRLREWNRAGSLRKETSRGSKTYAHADAIRLLDAWWPRLVEAQFKPGLGDALYGQLTRAVQIDEPPSDTHGAAPHKGSSFQNGWWSYVDKDLRAVLGDRVDGALGARYCGNGNVAACRQALLDALTAAAATPATTVYPGDDSCAAGDQWCADTIIHRAMGGITHDKVHWQNRPTYQQVVQFPSRRGTSLANLATGATATASSHERGWYSSPPSNAVDGKADTRWASDWSDQQWVQVDLGATRTVGRVVLSWEAAYAKAYRIELSVDGSTWRTAYTTSAGDGGRDLASFPPDAARFVRMTGIQRATGYGYSIYELEVYVQ</sequence>